<dbReference type="RefSeq" id="WP_264279465.1">
    <property type="nucleotide sequence ID" value="NZ_CP107006.1"/>
</dbReference>
<gene>
    <name evidence="2" type="ORF">MKQ68_12780</name>
</gene>
<reference evidence="2" key="1">
    <citation type="submission" date="2022-10" db="EMBL/GenBank/DDBJ databases">
        <title>Chitinophaga sp. nov., isolated from soil.</title>
        <authorList>
            <person name="Jeon C.O."/>
        </authorList>
    </citation>
    <scope>NUCLEOTIDE SEQUENCE</scope>
    <source>
        <strain evidence="2">R8</strain>
    </source>
</reference>
<organism evidence="2 3">
    <name type="scientific">Chitinophaga horti</name>
    <dbReference type="NCBI Taxonomy" id="2920382"/>
    <lineage>
        <taxon>Bacteria</taxon>
        <taxon>Pseudomonadati</taxon>
        <taxon>Bacteroidota</taxon>
        <taxon>Chitinophagia</taxon>
        <taxon>Chitinophagales</taxon>
        <taxon>Chitinophagaceae</taxon>
        <taxon>Chitinophaga</taxon>
    </lineage>
</organism>
<evidence type="ECO:0000313" key="3">
    <source>
        <dbReference type="Proteomes" id="UP001162741"/>
    </source>
</evidence>
<evidence type="ECO:0000313" key="2">
    <source>
        <dbReference type="EMBL" id="UYQ90969.1"/>
    </source>
</evidence>
<feature type="signal peptide" evidence="1">
    <location>
        <begin position="1"/>
        <end position="21"/>
    </location>
</feature>
<keyword evidence="3" id="KW-1185">Reference proteome</keyword>
<name>A0ABY6IY81_9BACT</name>
<evidence type="ECO:0000256" key="1">
    <source>
        <dbReference type="SAM" id="SignalP"/>
    </source>
</evidence>
<dbReference type="EMBL" id="CP107006">
    <property type="protein sequence ID" value="UYQ90969.1"/>
    <property type="molecule type" value="Genomic_DNA"/>
</dbReference>
<accession>A0ABY6IY81</accession>
<feature type="chain" id="PRO_5047037224" evidence="1">
    <location>
        <begin position="22"/>
        <end position="222"/>
    </location>
</feature>
<keyword evidence="1" id="KW-0732">Signal</keyword>
<protein>
    <submittedName>
        <fullName evidence="2">DUF4369 domain-containing protein</fullName>
    </submittedName>
</protein>
<dbReference type="Proteomes" id="UP001162741">
    <property type="component" value="Chromosome"/>
</dbReference>
<proteinExistence type="predicted"/>
<sequence>MKNLHFLVLAPALLATLASSAQKVAADATVGEVVVRGKIGDLQPPKQLWIYMGDEKWDTVAVRNGVFEYRKTTKLPAYGAIMVKHKPYYETVKASGPFFGNMSLMSVFFEKGTMIVNSATDTIKSTTPVKGSVLQSRYAAYWKKKAISLKHKSNWLPPSATLPRNKCSPKPISRRMKSRTRYTCYSWTALSKRKSNVILTRCIPLYASALMNVRANLIRQQR</sequence>